<protein>
    <recommendedName>
        <fullName evidence="1">Enoyl reductase (ER) domain-containing protein</fullName>
    </recommendedName>
</protein>
<reference evidence="2 3" key="1">
    <citation type="submission" date="2016-07" db="EMBL/GenBank/DDBJ databases">
        <title>Genomic analysis of zinc-resistant bacterium Mucilaginibacter pedocola TBZ30.</title>
        <authorList>
            <person name="Huang J."/>
            <person name="Tang J."/>
        </authorList>
    </citation>
    <scope>NUCLEOTIDE SEQUENCE [LARGE SCALE GENOMIC DNA]</scope>
    <source>
        <strain evidence="2 3">TBZ30</strain>
    </source>
</reference>
<dbReference type="SMART" id="SM00829">
    <property type="entry name" value="PKS_ER"/>
    <property type="match status" value="1"/>
</dbReference>
<accession>A0A1S9PAB9</accession>
<dbReference type="Proteomes" id="UP000189739">
    <property type="component" value="Unassembled WGS sequence"/>
</dbReference>
<dbReference type="Gene3D" id="3.90.180.10">
    <property type="entry name" value="Medium-chain alcohol dehydrogenases, catalytic domain"/>
    <property type="match status" value="1"/>
</dbReference>
<name>A0A1S9PAB9_9SPHI</name>
<dbReference type="InterPro" id="IPR036291">
    <property type="entry name" value="NAD(P)-bd_dom_sf"/>
</dbReference>
<gene>
    <name evidence="2" type="ORF">BC343_13395</name>
</gene>
<dbReference type="RefSeq" id="WP_078350380.1">
    <property type="nucleotide sequence ID" value="NZ_MBTF01000035.1"/>
</dbReference>
<feature type="domain" description="Enoyl reductase (ER)" evidence="1">
    <location>
        <begin position="10"/>
        <end position="329"/>
    </location>
</feature>
<dbReference type="PANTHER" id="PTHR43482:SF1">
    <property type="entry name" value="PROTEIN AST1-RELATED"/>
    <property type="match status" value="1"/>
</dbReference>
<dbReference type="SUPFAM" id="SSF50129">
    <property type="entry name" value="GroES-like"/>
    <property type="match status" value="1"/>
</dbReference>
<dbReference type="STRING" id="1792845.BC343_13395"/>
<comment type="caution">
    <text evidence="2">The sequence shown here is derived from an EMBL/GenBank/DDBJ whole genome shotgun (WGS) entry which is preliminary data.</text>
</comment>
<dbReference type="InterPro" id="IPR052585">
    <property type="entry name" value="Lipid_raft_assoc_Zn_ADH"/>
</dbReference>
<dbReference type="InterPro" id="IPR013154">
    <property type="entry name" value="ADH-like_N"/>
</dbReference>
<proteinExistence type="predicted"/>
<dbReference type="GO" id="GO:0016491">
    <property type="term" value="F:oxidoreductase activity"/>
    <property type="evidence" value="ECO:0007669"/>
    <property type="project" value="InterPro"/>
</dbReference>
<evidence type="ECO:0000313" key="2">
    <source>
        <dbReference type="EMBL" id="OOQ57777.1"/>
    </source>
</evidence>
<dbReference type="SUPFAM" id="SSF51735">
    <property type="entry name" value="NAD(P)-binding Rossmann-fold domains"/>
    <property type="match status" value="1"/>
</dbReference>
<dbReference type="CDD" id="cd05289">
    <property type="entry name" value="MDR_like_2"/>
    <property type="match status" value="1"/>
</dbReference>
<keyword evidence="3" id="KW-1185">Reference proteome</keyword>
<sequence>MKAITLKAFGDSSNFELTNLPVPAVGPNDVLVQIKATAFNPIDYQMRKGLRESALMRSPILGREFSGVVVGTGSNAKKFTPGDAVVALAGSLGSNGTYAEYIAINQKLLAKKPAGIFFEEAAAIPSSGLTAWETITRAGIKPDDSIFIAGATGGVGRFLIKLLKLNGINDITATAGNPQSVDSLIALGVDSNRIVNYNADNLTDAILKTNGRQKFDYVADLAGGTITEAAASVLKINGTYLDVTFLSTEEAREILFDSACNIYNIAAFAYGLSGNLEWYGNTLEQINNLISTGQLSAPDVNVIGGLSVATVQEAHRLMESNQIFGKKIVMSI</sequence>
<evidence type="ECO:0000313" key="3">
    <source>
        <dbReference type="Proteomes" id="UP000189739"/>
    </source>
</evidence>
<dbReference type="Pfam" id="PF08240">
    <property type="entry name" value="ADH_N"/>
    <property type="match status" value="1"/>
</dbReference>
<dbReference type="PANTHER" id="PTHR43482">
    <property type="entry name" value="PROTEIN AST1-RELATED"/>
    <property type="match status" value="1"/>
</dbReference>
<dbReference type="EMBL" id="MBTF01000035">
    <property type="protein sequence ID" value="OOQ57777.1"/>
    <property type="molecule type" value="Genomic_DNA"/>
</dbReference>
<dbReference type="InterPro" id="IPR013149">
    <property type="entry name" value="ADH-like_C"/>
</dbReference>
<dbReference type="OrthoDB" id="9787435at2"/>
<dbReference type="AlphaFoldDB" id="A0A1S9PAB9"/>
<organism evidence="2 3">
    <name type="scientific">Mucilaginibacter pedocola</name>
    <dbReference type="NCBI Taxonomy" id="1792845"/>
    <lineage>
        <taxon>Bacteria</taxon>
        <taxon>Pseudomonadati</taxon>
        <taxon>Bacteroidota</taxon>
        <taxon>Sphingobacteriia</taxon>
        <taxon>Sphingobacteriales</taxon>
        <taxon>Sphingobacteriaceae</taxon>
        <taxon>Mucilaginibacter</taxon>
    </lineage>
</organism>
<dbReference type="Gene3D" id="3.40.50.720">
    <property type="entry name" value="NAD(P)-binding Rossmann-like Domain"/>
    <property type="match status" value="1"/>
</dbReference>
<dbReference type="InterPro" id="IPR011032">
    <property type="entry name" value="GroES-like_sf"/>
</dbReference>
<evidence type="ECO:0000259" key="1">
    <source>
        <dbReference type="SMART" id="SM00829"/>
    </source>
</evidence>
<dbReference type="Pfam" id="PF00107">
    <property type="entry name" value="ADH_zinc_N"/>
    <property type="match status" value="1"/>
</dbReference>
<dbReference type="InterPro" id="IPR020843">
    <property type="entry name" value="ER"/>
</dbReference>